<feature type="compositionally biased region" description="Polar residues" evidence="2">
    <location>
        <begin position="183"/>
        <end position="204"/>
    </location>
</feature>
<dbReference type="AlphaFoldDB" id="A0A2S5KQQ1"/>
<feature type="region of interest" description="Disordered" evidence="2">
    <location>
        <begin position="181"/>
        <end position="223"/>
    </location>
</feature>
<dbReference type="InterPro" id="IPR000748">
    <property type="entry name" value="PsdUridine_synth_RsuA/RluB/E/F"/>
</dbReference>
<dbReference type="GO" id="GO:0006396">
    <property type="term" value="P:RNA processing"/>
    <property type="evidence" value="ECO:0007669"/>
    <property type="project" value="UniProtKB-ARBA"/>
</dbReference>
<evidence type="ECO:0000313" key="4">
    <source>
        <dbReference type="EMBL" id="PPC77060.1"/>
    </source>
</evidence>
<dbReference type="Gene3D" id="3.30.70.580">
    <property type="entry name" value="Pseudouridine synthase I, catalytic domain, N-terminal subdomain"/>
    <property type="match status" value="1"/>
</dbReference>
<dbReference type="Gene3D" id="3.30.70.1560">
    <property type="entry name" value="Alpha-L RNA-binding motif"/>
    <property type="match status" value="1"/>
</dbReference>
<proteinExistence type="predicted"/>
<dbReference type="PANTHER" id="PTHR47683">
    <property type="entry name" value="PSEUDOURIDINE SYNTHASE FAMILY PROTEIN-RELATED"/>
    <property type="match status" value="1"/>
</dbReference>
<evidence type="ECO:0000259" key="3">
    <source>
        <dbReference type="Pfam" id="PF00849"/>
    </source>
</evidence>
<dbReference type="InterPro" id="IPR006145">
    <property type="entry name" value="PsdUridine_synth_RsuA/RluA"/>
</dbReference>
<feature type="domain" description="Pseudouridine synthase RsuA/RluA-like" evidence="3">
    <location>
        <begin position="4"/>
        <end position="148"/>
    </location>
</feature>
<protein>
    <submittedName>
        <fullName evidence="4">Pseudouridine synthase</fullName>
    </submittedName>
</protein>
<dbReference type="GO" id="GO:0003723">
    <property type="term" value="F:RNA binding"/>
    <property type="evidence" value="ECO:0007669"/>
    <property type="project" value="InterPro"/>
</dbReference>
<dbReference type="Proteomes" id="UP000238196">
    <property type="component" value="Unassembled WGS sequence"/>
</dbReference>
<organism evidence="4 5">
    <name type="scientific">Proteobacteria bacterium 228</name>
    <dbReference type="NCBI Taxonomy" id="2083153"/>
    <lineage>
        <taxon>Bacteria</taxon>
        <taxon>Pseudomonadati</taxon>
        <taxon>Pseudomonadota</taxon>
    </lineage>
</organism>
<dbReference type="InterPro" id="IPR042092">
    <property type="entry name" value="PsdUridine_s_RsuA/RluB/E/F_cat"/>
</dbReference>
<dbReference type="InterPro" id="IPR050343">
    <property type="entry name" value="RsuA_PseudoU_synthase"/>
</dbReference>
<dbReference type="InterPro" id="IPR020103">
    <property type="entry name" value="PsdUridine_synth_cat_dom_sf"/>
</dbReference>
<dbReference type="GO" id="GO:0009982">
    <property type="term" value="F:pseudouridine synthase activity"/>
    <property type="evidence" value="ECO:0007669"/>
    <property type="project" value="InterPro"/>
</dbReference>
<evidence type="ECO:0000256" key="2">
    <source>
        <dbReference type="SAM" id="MobiDB-lite"/>
    </source>
</evidence>
<sequence>MATLYLFNKPFQVMCQFTDEGERQTLAHYIDVPDIYPAGRLDYDSEGLLALTDCGPLQHAIANPHNKMAKTYWVQVEGDIPTEAINALRQGVTLKDGPTLPAQVSRIEPPNLWERIPPVRFRANIPTSWLEITIKEGRNRQVRRMTAAVGYPTLRLVRAAIGEWKLEDLLPGQLKCLEVSAPAGSTTKNQRQSPKYRTATGHSGKQSHESSKRSSTYHRSHRR</sequence>
<dbReference type="Pfam" id="PF00849">
    <property type="entry name" value="PseudoU_synth_2"/>
    <property type="match status" value="1"/>
</dbReference>
<comment type="caution">
    <text evidence="4">The sequence shown here is derived from an EMBL/GenBank/DDBJ whole genome shotgun (WGS) entry which is preliminary data.</text>
</comment>
<dbReference type="SUPFAM" id="SSF55120">
    <property type="entry name" value="Pseudouridine synthase"/>
    <property type="match status" value="1"/>
</dbReference>
<dbReference type="GO" id="GO:0001522">
    <property type="term" value="P:pseudouridine synthesis"/>
    <property type="evidence" value="ECO:0007669"/>
    <property type="project" value="InterPro"/>
</dbReference>
<keyword evidence="1" id="KW-0413">Isomerase</keyword>
<dbReference type="PANTHER" id="PTHR47683:SF2">
    <property type="entry name" value="RNA-BINDING S4 DOMAIN-CONTAINING PROTEIN"/>
    <property type="match status" value="1"/>
</dbReference>
<reference evidence="4 5" key="1">
    <citation type="submission" date="2018-02" db="EMBL/GenBank/DDBJ databases">
        <title>novel marine gammaproteobacteria from coastal saline agro ecosystem.</title>
        <authorList>
            <person name="Krishnan R."/>
            <person name="Ramesh Kumar N."/>
        </authorList>
    </citation>
    <scope>NUCLEOTIDE SEQUENCE [LARGE SCALE GENOMIC DNA]</scope>
    <source>
        <strain evidence="4 5">228</strain>
    </source>
</reference>
<evidence type="ECO:0000313" key="5">
    <source>
        <dbReference type="Proteomes" id="UP000238196"/>
    </source>
</evidence>
<dbReference type="EMBL" id="PRLP01000035">
    <property type="protein sequence ID" value="PPC77060.1"/>
    <property type="molecule type" value="Genomic_DNA"/>
</dbReference>
<dbReference type="OrthoDB" id="9807213at2"/>
<dbReference type="GO" id="GO:0140098">
    <property type="term" value="F:catalytic activity, acting on RNA"/>
    <property type="evidence" value="ECO:0007669"/>
    <property type="project" value="UniProtKB-ARBA"/>
</dbReference>
<dbReference type="NCBIfam" id="TIGR00093">
    <property type="entry name" value="pseudouridine synthase"/>
    <property type="match status" value="1"/>
</dbReference>
<name>A0A2S5KQQ1_9PROT</name>
<dbReference type="InterPro" id="IPR020094">
    <property type="entry name" value="TruA/RsuA/RluB/E/F_N"/>
</dbReference>
<gene>
    <name evidence="4" type="ORF">C4K68_11590</name>
</gene>
<evidence type="ECO:0000256" key="1">
    <source>
        <dbReference type="ARBA" id="ARBA00023235"/>
    </source>
</evidence>
<accession>A0A2S5KQQ1</accession>